<evidence type="ECO:0000313" key="7">
    <source>
        <dbReference type="Proteomes" id="UP000036987"/>
    </source>
</evidence>
<protein>
    <submittedName>
        <fullName evidence="6">Vesicle-associated protein 4-2</fullName>
    </submittedName>
</protein>
<feature type="region of interest" description="Disordered" evidence="4">
    <location>
        <begin position="244"/>
        <end position="264"/>
    </location>
</feature>
<dbReference type="GO" id="GO:0005886">
    <property type="term" value="C:plasma membrane"/>
    <property type="evidence" value="ECO:0000318"/>
    <property type="project" value="GO_Central"/>
</dbReference>
<dbReference type="OMA" id="HNTLHYR"/>
<gene>
    <name evidence="6" type="ORF">ZOSMA_43G00420</name>
</gene>
<evidence type="ECO:0000313" key="6">
    <source>
        <dbReference type="EMBL" id="KMZ62860.1"/>
    </source>
</evidence>
<dbReference type="STRING" id="29655.A0A0K9P3P8"/>
<evidence type="ECO:0000256" key="3">
    <source>
        <dbReference type="ARBA" id="ARBA00056885"/>
    </source>
</evidence>
<evidence type="ECO:0000256" key="4">
    <source>
        <dbReference type="SAM" id="MobiDB-lite"/>
    </source>
</evidence>
<keyword evidence="7" id="KW-1185">Reference proteome</keyword>
<dbReference type="GO" id="GO:0061817">
    <property type="term" value="P:endoplasmic reticulum-plasma membrane tethering"/>
    <property type="evidence" value="ECO:0000318"/>
    <property type="project" value="GO_Central"/>
</dbReference>
<dbReference type="InterPro" id="IPR013783">
    <property type="entry name" value="Ig-like_fold"/>
</dbReference>
<dbReference type="SUPFAM" id="SSF49354">
    <property type="entry name" value="PapD-like"/>
    <property type="match status" value="1"/>
</dbReference>
<evidence type="ECO:0000256" key="2">
    <source>
        <dbReference type="ARBA" id="ARBA00022553"/>
    </source>
</evidence>
<dbReference type="AlphaFoldDB" id="A0A0K9P3P8"/>
<comment type="function">
    <text evidence="3">May play a role in vesicle trafficking.</text>
</comment>
<proteinExistence type="inferred from homology"/>
<feature type="compositionally biased region" description="Low complexity" evidence="4">
    <location>
        <begin position="45"/>
        <end position="57"/>
    </location>
</feature>
<dbReference type="OrthoDB" id="845153at2759"/>
<accession>A0A0K9P3P8</accession>
<comment type="caution">
    <text evidence="6">The sequence shown here is derived from an EMBL/GenBank/DDBJ whole genome shotgun (WGS) entry which is preliminary data.</text>
</comment>
<dbReference type="GO" id="GO:0043495">
    <property type="term" value="F:protein-membrane adaptor activity"/>
    <property type="evidence" value="ECO:0000318"/>
    <property type="project" value="GO_Central"/>
</dbReference>
<dbReference type="InterPro" id="IPR008962">
    <property type="entry name" value="PapD-like_sf"/>
</dbReference>
<reference evidence="7" key="1">
    <citation type="journal article" date="2016" name="Nature">
        <title>The genome of the seagrass Zostera marina reveals angiosperm adaptation to the sea.</title>
        <authorList>
            <person name="Olsen J.L."/>
            <person name="Rouze P."/>
            <person name="Verhelst B."/>
            <person name="Lin Y.-C."/>
            <person name="Bayer T."/>
            <person name="Collen J."/>
            <person name="Dattolo E."/>
            <person name="De Paoli E."/>
            <person name="Dittami S."/>
            <person name="Maumus F."/>
            <person name="Michel G."/>
            <person name="Kersting A."/>
            <person name="Lauritano C."/>
            <person name="Lohaus R."/>
            <person name="Toepel M."/>
            <person name="Tonon T."/>
            <person name="Vanneste K."/>
            <person name="Amirebrahimi M."/>
            <person name="Brakel J."/>
            <person name="Bostroem C."/>
            <person name="Chovatia M."/>
            <person name="Grimwood J."/>
            <person name="Jenkins J.W."/>
            <person name="Jueterbock A."/>
            <person name="Mraz A."/>
            <person name="Stam W.T."/>
            <person name="Tice H."/>
            <person name="Bornberg-Bauer E."/>
            <person name="Green P.J."/>
            <person name="Pearson G.A."/>
            <person name="Procaccini G."/>
            <person name="Duarte C.M."/>
            <person name="Schmutz J."/>
            <person name="Reusch T.B.H."/>
            <person name="Van de Peer Y."/>
        </authorList>
    </citation>
    <scope>NUCLEOTIDE SEQUENCE [LARGE SCALE GENOMIC DNA]</scope>
    <source>
        <strain evidence="7">cv. Finnish</strain>
    </source>
</reference>
<dbReference type="PANTHER" id="PTHR10809:SF58">
    <property type="entry name" value="VESICLE-ASSOCIATED PROTEIN 4-2"/>
    <property type="match status" value="1"/>
</dbReference>
<dbReference type="GO" id="GO:0005789">
    <property type="term" value="C:endoplasmic reticulum membrane"/>
    <property type="evidence" value="ECO:0000318"/>
    <property type="project" value="GO_Central"/>
</dbReference>
<evidence type="ECO:0000256" key="1">
    <source>
        <dbReference type="ARBA" id="ARBA00008932"/>
    </source>
</evidence>
<comment type="similarity">
    <text evidence="1">Belongs to the VAMP-associated protein (VAP) (TC 9.B.17) family.</text>
</comment>
<dbReference type="FunFam" id="2.60.40.10:FF:001596">
    <property type="entry name" value="vesicle-associated protein 4-1-like"/>
    <property type="match status" value="1"/>
</dbReference>
<dbReference type="GO" id="GO:0090158">
    <property type="term" value="P:endoplasmic reticulum membrane organization"/>
    <property type="evidence" value="ECO:0000318"/>
    <property type="project" value="GO_Central"/>
</dbReference>
<dbReference type="InterPro" id="IPR000535">
    <property type="entry name" value="MSP_dom"/>
</dbReference>
<feature type="region of interest" description="Disordered" evidence="4">
    <location>
        <begin position="35"/>
        <end position="87"/>
    </location>
</feature>
<dbReference type="InterPro" id="IPR016763">
    <property type="entry name" value="VAP"/>
</dbReference>
<organism evidence="6 7">
    <name type="scientific">Zostera marina</name>
    <name type="common">Eelgrass</name>
    <dbReference type="NCBI Taxonomy" id="29655"/>
    <lineage>
        <taxon>Eukaryota</taxon>
        <taxon>Viridiplantae</taxon>
        <taxon>Streptophyta</taxon>
        <taxon>Embryophyta</taxon>
        <taxon>Tracheophyta</taxon>
        <taxon>Spermatophyta</taxon>
        <taxon>Magnoliopsida</taxon>
        <taxon>Liliopsida</taxon>
        <taxon>Zosteraceae</taxon>
        <taxon>Zostera</taxon>
    </lineage>
</organism>
<keyword evidence="2" id="KW-0597">Phosphoprotein</keyword>
<dbReference type="PANTHER" id="PTHR10809">
    <property type="entry name" value="VESICLE-ASSOCIATED MEMBRANE PROTEIN-ASSOCIATED PROTEIN"/>
    <property type="match status" value="1"/>
</dbReference>
<sequence length="291" mass="32004">MAIADGETATASASGVSEGKVTTLCRMPFWHTGGASARTGGNVASSTTSNSSSSLTHHFNHGHGHHSGGNFDGSARQTQQTTAAVGSSVSSVARSLLPKRRRLRLDPPTKLYFPYEPGKQVRSAIKIKNTSKSHVAFKFQTTAPKSCFMRPPGCILAPGESIIATVFKFVEHPENNEKQSDHKCKVKFKIVSLKVKEPMEYVPELFEEQKDHIAVEQILRVVFLDPEKKPCPQMEKLDRQLAEAEAALEARKKPPEETGPRIVGEGLVIDEWKERRERYLAKQQGEGVDSA</sequence>
<evidence type="ECO:0000259" key="5">
    <source>
        <dbReference type="PROSITE" id="PS50202"/>
    </source>
</evidence>
<dbReference type="Proteomes" id="UP000036987">
    <property type="component" value="Unassembled WGS sequence"/>
</dbReference>
<dbReference type="Pfam" id="PF00635">
    <property type="entry name" value="Motile_Sperm"/>
    <property type="match status" value="1"/>
</dbReference>
<dbReference type="EMBL" id="LFYR01001305">
    <property type="protein sequence ID" value="KMZ62860.1"/>
    <property type="molecule type" value="Genomic_DNA"/>
</dbReference>
<dbReference type="Gene3D" id="2.60.40.10">
    <property type="entry name" value="Immunoglobulins"/>
    <property type="match status" value="1"/>
</dbReference>
<name>A0A0K9P3P8_ZOSMR</name>
<feature type="domain" description="MSP" evidence="5">
    <location>
        <begin position="102"/>
        <end position="224"/>
    </location>
</feature>
<dbReference type="PROSITE" id="PS50202">
    <property type="entry name" value="MSP"/>
    <property type="match status" value="1"/>
</dbReference>
<feature type="compositionally biased region" description="Basic and acidic residues" evidence="4">
    <location>
        <begin position="244"/>
        <end position="259"/>
    </location>
</feature>